<dbReference type="RefSeq" id="WP_181551312.1">
    <property type="nucleotide sequence ID" value="NZ_JACDUS010000004.1"/>
</dbReference>
<evidence type="ECO:0000256" key="3">
    <source>
        <dbReference type="ARBA" id="ARBA00047645"/>
    </source>
</evidence>
<evidence type="ECO:0000256" key="2">
    <source>
        <dbReference type="ARBA" id="ARBA00012150"/>
    </source>
</evidence>
<dbReference type="InterPro" id="IPR001792">
    <property type="entry name" value="Acylphosphatase-like_dom"/>
</dbReference>
<organism evidence="7 8">
    <name type="scientific">Desulfosalsimonas propionicica</name>
    <dbReference type="NCBI Taxonomy" id="332175"/>
    <lineage>
        <taxon>Bacteria</taxon>
        <taxon>Pseudomonadati</taxon>
        <taxon>Thermodesulfobacteriota</taxon>
        <taxon>Desulfobacteria</taxon>
        <taxon>Desulfobacterales</taxon>
        <taxon>Desulfosalsimonadaceae</taxon>
        <taxon>Desulfosalsimonas</taxon>
    </lineage>
</organism>
<dbReference type="InterPro" id="IPR020456">
    <property type="entry name" value="Acylphosphatase"/>
</dbReference>
<feature type="domain" description="Acylphosphatase-like" evidence="6">
    <location>
        <begin position="6"/>
        <end position="93"/>
    </location>
</feature>
<dbReference type="SUPFAM" id="SSF54975">
    <property type="entry name" value="Acylphosphatase/BLUF domain-like"/>
    <property type="match status" value="1"/>
</dbReference>
<feature type="active site" evidence="4">
    <location>
        <position position="21"/>
    </location>
</feature>
<evidence type="ECO:0000259" key="6">
    <source>
        <dbReference type="PROSITE" id="PS51160"/>
    </source>
</evidence>
<reference evidence="7 8" key="1">
    <citation type="submission" date="2020-07" db="EMBL/GenBank/DDBJ databases">
        <title>Genomic Encyclopedia of Type Strains, Phase IV (KMG-IV): sequencing the most valuable type-strain genomes for metagenomic binning, comparative biology and taxonomic classification.</title>
        <authorList>
            <person name="Goeker M."/>
        </authorList>
    </citation>
    <scope>NUCLEOTIDE SEQUENCE [LARGE SCALE GENOMIC DNA]</scope>
    <source>
        <strain evidence="7 8">DSM 17721</strain>
    </source>
</reference>
<dbReference type="PROSITE" id="PS00151">
    <property type="entry name" value="ACYLPHOSPHATASE_2"/>
    <property type="match status" value="1"/>
</dbReference>
<dbReference type="Proteomes" id="UP000525298">
    <property type="component" value="Unassembled WGS sequence"/>
</dbReference>
<dbReference type="AlphaFoldDB" id="A0A7W0C9L7"/>
<comment type="caution">
    <text evidence="7">The sequence shown here is derived from an EMBL/GenBank/DDBJ whole genome shotgun (WGS) entry which is preliminary data.</text>
</comment>
<protein>
    <recommendedName>
        <fullName evidence="2 4">acylphosphatase</fullName>
        <ecNumber evidence="2 4">3.6.1.7</ecNumber>
    </recommendedName>
</protein>
<dbReference type="InterPro" id="IPR036046">
    <property type="entry name" value="Acylphosphatase-like_dom_sf"/>
</dbReference>
<keyword evidence="8" id="KW-1185">Reference proteome</keyword>
<accession>A0A7W0C9L7</accession>
<dbReference type="PROSITE" id="PS51160">
    <property type="entry name" value="ACYLPHOSPHATASE_3"/>
    <property type="match status" value="1"/>
</dbReference>
<evidence type="ECO:0000256" key="1">
    <source>
        <dbReference type="ARBA" id="ARBA00005614"/>
    </source>
</evidence>
<dbReference type="InterPro" id="IPR017968">
    <property type="entry name" value="Acylphosphatase_CS"/>
</dbReference>
<dbReference type="PRINTS" id="PR00112">
    <property type="entry name" value="ACYLPHPHTASE"/>
</dbReference>
<comment type="catalytic activity">
    <reaction evidence="3 4">
        <text>an acyl phosphate + H2O = a carboxylate + phosphate + H(+)</text>
        <dbReference type="Rhea" id="RHEA:14965"/>
        <dbReference type="ChEBI" id="CHEBI:15377"/>
        <dbReference type="ChEBI" id="CHEBI:15378"/>
        <dbReference type="ChEBI" id="CHEBI:29067"/>
        <dbReference type="ChEBI" id="CHEBI:43474"/>
        <dbReference type="ChEBI" id="CHEBI:59918"/>
        <dbReference type="EC" id="3.6.1.7"/>
    </reaction>
</comment>
<evidence type="ECO:0000313" key="8">
    <source>
        <dbReference type="Proteomes" id="UP000525298"/>
    </source>
</evidence>
<evidence type="ECO:0000256" key="5">
    <source>
        <dbReference type="RuleBase" id="RU004168"/>
    </source>
</evidence>
<proteinExistence type="inferred from homology"/>
<dbReference type="GO" id="GO:0003998">
    <property type="term" value="F:acylphosphatase activity"/>
    <property type="evidence" value="ECO:0007669"/>
    <property type="project" value="UniProtKB-EC"/>
</dbReference>
<comment type="similarity">
    <text evidence="1 5">Belongs to the acylphosphatase family.</text>
</comment>
<dbReference type="EMBL" id="JACDUS010000004">
    <property type="protein sequence ID" value="MBA2881678.1"/>
    <property type="molecule type" value="Genomic_DNA"/>
</dbReference>
<evidence type="ECO:0000313" key="7">
    <source>
        <dbReference type="EMBL" id="MBA2881678.1"/>
    </source>
</evidence>
<gene>
    <name evidence="7" type="ORF">HNR65_002005</name>
</gene>
<dbReference type="PANTHER" id="PTHR47268:SF4">
    <property type="entry name" value="ACYLPHOSPHATASE"/>
    <property type="match status" value="1"/>
</dbReference>
<sequence length="95" mass="10664">MTEKKAVRAVIKGKVQGVCYRMETARAAEEHKVNGWVRNRADGTVEAVLEGEAKNVDNMLNWCRQGPPGASVTDVEVEEKSYTGEYSDFTIRYTH</sequence>
<dbReference type="Gene3D" id="3.30.70.100">
    <property type="match status" value="1"/>
</dbReference>
<dbReference type="Pfam" id="PF00708">
    <property type="entry name" value="Acylphosphatase"/>
    <property type="match status" value="1"/>
</dbReference>
<dbReference type="PANTHER" id="PTHR47268">
    <property type="entry name" value="ACYLPHOSPHATASE"/>
    <property type="match status" value="1"/>
</dbReference>
<feature type="active site" evidence="4">
    <location>
        <position position="39"/>
    </location>
</feature>
<dbReference type="EC" id="3.6.1.7" evidence="2 4"/>
<name>A0A7W0C9L7_9BACT</name>
<keyword evidence="4 7" id="KW-0378">Hydrolase</keyword>
<evidence type="ECO:0000256" key="4">
    <source>
        <dbReference type="PROSITE-ProRule" id="PRU00520"/>
    </source>
</evidence>